<dbReference type="RefSeq" id="WP_121988415.1">
    <property type="nucleotide sequence ID" value="NZ_OUNR01000001.1"/>
</dbReference>
<evidence type="ECO:0000313" key="2">
    <source>
        <dbReference type="Proteomes" id="UP000248168"/>
    </source>
</evidence>
<dbReference type="AlphaFoldDB" id="A0A330LAI4"/>
<keyword evidence="2" id="KW-1185">Reference proteome</keyword>
<gene>
    <name evidence="1" type="ORF">NITLEN_11052</name>
</gene>
<sequence>MKLDATEFIEGLDILKQLHNKLTPDVIIRDVMGYPCYLKDIMGPSADDPPSPPILSEADELFTIDIFLGTYNSANRSIKLFSENIQRAARLLDCEEEDLEYVVRYHEHAHALIHLGVTEADRWEGLKNGRFAASRLKRLTTIYNQIDPFLHEHLAQLVTYQVLKKLSEDSEDRIVCKAAGRMLDIFNNLMRRQPREYRVEPYLEVPLERLRGTIQLIKKEELAGKVEAWREIMSWK</sequence>
<name>A0A330LAI4_9BACT</name>
<dbReference type="OrthoDB" id="9819859at2"/>
<reference evidence="2" key="1">
    <citation type="submission" date="2018-04" db="EMBL/GenBank/DDBJ databases">
        <authorList>
            <person name="Lucker S."/>
            <person name="Sakoula D."/>
        </authorList>
    </citation>
    <scope>NUCLEOTIDE SEQUENCE [LARGE SCALE GENOMIC DNA]</scope>
</reference>
<accession>A0A330LAI4</accession>
<organism evidence="1 2">
    <name type="scientific">Nitrospira lenta</name>
    <dbReference type="NCBI Taxonomy" id="1436998"/>
    <lineage>
        <taxon>Bacteria</taxon>
        <taxon>Pseudomonadati</taxon>
        <taxon>Nitrospirota</taxon>
        <taxon>Nitrospiria</taxon>
        <taxon>Nitrospirales</taxon>
        <taxon>Nitrospiraceae</taxon>
        <taxon>Nitrospira</taxon>
    </lineage>
</organism>
<protein>
    <submittedName>
        <fullName evidence="1">Uncharacterized protein</fullName>
    </submittedName>
</protein>
<proteinExistence type="predicted"/>
<dbReference type="Proteomes" id="UP000248168">
    <property type="component" value="Unassembled WGS sequence"/>
</dbReference>
<dbReference type="InParanoid" id="A0A330LAI4"/>
<evidence type="ECO:0000313" key="1">
    <source>
        <dbReference type="EMBL" id="SPP63966.1"/>
    </source>
</evidence>
<dbReference type="EMBL" id="OUNR01000001">
    <property type="protein sequence ID" value="SPP63966.1"/>
    <property type="molecule type" value="Genomic_DNA"/>
</dbReference>